<dbReference type="GO" id="GO:0005886">
    <property type="term" value="C:plasma membrane"/>
    <property type="evidence" value="ECO:0007669"/>
    <property type="project" value="UniProtKB-SubCell"/>
</dbReference>
<keyword evidence="3" id="KW-0328">Glycosyltransferase</keyword>
<accession>A0A0G0NNN2</accession>
<keyword evidence="4 10" id="KW-0808">Transferase</keyword>
<feature type="transmembrane region" description="Helical" evidence="8">
    <location>
        <begin position="85"/>
        <end position="101"/>
    </location>
</feature>
<feature type="transmembrane region" description="Helical" evidence="8">
    <location>
        <begin position="359"/>
        <end position="379"/>
    </location>
</feature>
<reference evidence="10 11" key="1">
    <citation type="journal article" date="2015" name="Nature">
        <title>rRNA introns, odd ribosomes, and small enigmatic genomes across a large radiation of phyla.</title>
        <authorList>
            <person name="Brown C.T."/>
            <person name="Hug L.A."/>
            <person name="Thomas B.C."/>
            <person name="Sharon I."/>
            <person name="Castelle C.J."/>
            <person name="Singh A."/>
            <person name="Wilkins M.J."/>
            <person name="Williams K.H."/>
            <person name="Banfield J.F."/>
        </authorList>
    </citation>
    <scope>NUCLEOTIDE SEQUENCE [LARGE SCALE GENOMIC DNA]</scope>
</reference>
<dbReference type="PANTHER" id="PTHR33908">
    <property type="entry name" value="MANNOSYLTRANSFERASE YKCB-RELATED"/>
    <property type="match status" value="1"/>
</dbReference>
<evidence type="ECO:0000256" key="5">
    <source>
        <dbReference type="ARBA" id="ARBA00022692"/>
    </source>
</evidence>
<dbReference type="AlphaFoldDB" id="A0A0G0NNN2"/>
<dbReference type="InterPro" id="IPR050297">
    <property type="entry name" value="LipidA_mod_glycosyltrf_83"/>
</dbReference>
<evidence type="ECO:0000256" key="1">
    <source>
        <dbReference type="ARBA" id="ARBA00004651"/>
    </source>
</evidence>
<proteinExistence type="predicted"/>
<feature type="transmembrane region" description="Helical" evidence="8">
    <location>
        <begin position="131"/>
        <end position="150"/>
    </location>
</feature>
<dbReference type="Proteomes" id="UP000034324">
    <property type="component" value="Unassembled WGS sequence"/>
</dbReference>
<evidence type="ECO:0000313" key="10">
    <source>
        <dbReference type="EMBL" id="KKQ78686.1"/>
    </source>
</evidence>
<dbReference type="Pfam" id="PF13231">
    <property type="entry name" value="PMT_2"/>
    <property type="match status" value="1"/>
</dbReference>
<dbReference type="InterPro" id="IPR038731">
    <property type="entry name" value="RgtA/B/C-like"/>
</dbReference>
<keyword evidence="2" id="KW-1003">Cell membrane</keyword>
<evidence type="ECO:0000259" key="9">
    <source>
        <dbReference type="Pfam" id="PF13231"/>
    </source>
</evidence>
<evidence type="ECO:0000256" key="4">
    <source>
        <dbReference type="ARBA" id="ARBA00022679"/>
    </source>
</evidence>
<dbReference type="GO" id="GO:0016763">
    <property type="term" value="F:pentosyltransferase activity"/>
    <property type="evidence" value="ECO:0007669"/>
    <property type="project" value="TreeGrafter"/>
</dbReference>
<evidence type="ECO:0000256" key="8">
    <source>
        <dbReference type="SAM" id="Phobius"/>
    </source>
</evidence>
<feature type="transmembrane region" description="Helical" evidence="8">
    <location>
        <begin position="182"/>
        <end position="212"/>
    </location>
</feature>
<keyword evidence="6 8" id="KW-1133">Transmembrane helix</keyword>
<evidence type="ECO:0000256" key="2">
    <source>
        <dbReference type="ARBA" id="ARBA00022475"/>
    </source>
</evidence>
<comment type="caution">
    <text evidence="10">The sequence shown here is derived from an EMBL/GenBank/DDBJ whole genome shotgun (WGS) entry which is preliminary data.</text>
</comment>
<feature type="transmembrane region" description="Helical" evidence="8">
    <location>
        <begin position="302"/>
        <end position="321"/>
    </location>
</feature>
<keyword evidence="5 8" id="KW-0812">Transmembrane</keyword>
<sequence>MIFLKIFKSQYFWLGLIVLIGFWVRLFKIDSPIADWHSWRQADTASVTRNFIKEGFNPFVTHYDDSSGVAETPLVNLNRFRFVEFPAYNMFVYPLYLLFGVNDAYHRMVSIVFSLGSIVFVFFIAKRYFGNAVAFLSSFIFALLPFNVFFSRTTLPEPTFLFFALGMVYFVDKWIGESRVSWGIWGFIFTVTAFLIKPWAIFFIPPLIYLIFKKEKKVKAIFKYLLFFILAISPFLIWRLWILQFPEGIPASNWLLNGDGIRLRPAFFWWLVQQRLGGEILGVSGLVLFLIGIIVKPKNNNWFLHIWAVSLIFYLIVVATGNVRHNYYQLILTPVLSIFMARGFAYLFKGNANFIPRILTIGLALFLLSLSFFFGWKYVKEFYKINNPPIIEAGKRADQILPKEAIVVAPYNGDTAFLYQINRPGWAVTALPLKEMVADFGVTYYISVNKDDKTNWVKRHFYIVDETENYVIADLTKLKEKFDERKDPEP</sequence>
<organism evidence="10 11">
    <name type="scientific">Candidatus Daviesbacteria bacterium GW2011_GWF2_38_6</name>
    <dbReference type="NCBI Taxonomy" id="1618432"/>
    <lineage>
        <taxon>Bacteria</taxon>
        <taxon>Candidatus Daviesiibacteriota</taxon>
    </lineage>
</organism>
<dbReference type="GO" id="GO:0009103">
    <property type="term" value="P:lipopolysaccharide biosynthetic process"/>
    <property type="evidence" value="ECO:0007669"/>
    <property type="project" value="UniProtKB-ARBA"/>
</dbReference>
<evidence type="ECO:0000256" key="3">
    <source>
        <dbReference type="ARBA" id="ARBA00022676"/>
    </source>
</evidence>
<name>A0A0G0NNN2_9BACT</name>
<feature type="transmembrane region" description="Helical" evidence="8">
    <location>
        <begin position="224"/>
        <end position="242"/>
    </location>
</feature>
<gene>
    <name evidence="10" type="ORF">US99_C0014G0008</name>
</gene>
<dbReference type="PANTHER" id="PTHR33908:SF11">
    <property type="entry name" value="MEMBRANE PROTEIN"/>
    <property type="match status" value="1"/>
</dbReference>
<feature type="transmembrane region" description="Helical" evidence="8">
    <location>
        <begin position="159"/>
        <end position="176"/>
    </location>
</feature>
<protein>
    <submittedName>
        <fullName evidence="10">Glycosyl transferase family 39</fullName>
    </submittedName>
</protein>
<feature type="transmembrane region" description="Helical" evidence="8">
    <location>
        <begin position="12"/>
        <end position="29"/>
    </location>
</feature>
<feature type="transmembrane region" description="Helical" evidence="8">
    <location>
        <begin position="108"/>
        <end position="125"/>
    </location>
</feature>
<evidence type="ECO:0000313" key="11">
    <source>
        <dbReference type="Proteomes" id="UP000034324"/>
    </source>
</evidence>
<evidence type="ECO:0000256" key="6">
    <source>
        <dbReference type="ARBA" id="ARBA00022989"/>
    </source>
</evidence>
<evidence type="ECO:0000256" key="7">
    <source>
        <dbReference type="ARBA" id="ARBA00023136"/>
    </source>
</evidence>
<dbReference type="EMBL" id="LBVC01000014">
    <property type="protein sequence ID" value="KKQ78686.1"/>
    <property type="molecule type" value="Genomic_DNA"/>
</dbReference>
<comment type="subcellular location">
    <subcellularLocation>
        <location evidence="1">Cell membrane</location>
        <topology evidence="1">Multi-pass membrane protein</topology>
    </subcellularLocation>
</comment>
<feature type="domain" description="Glycosyltransferase RgtA/B/C/D-like" evidence="9">
    <location>
        <begin position="95"/>
        <end position="238"/>
    </location>
</feature>
<keyword evidence="7 8" id="KW-0472">Membrane</keyword>
<feature type="transmembrane region" description="Helical" evidence="8">
    <location>
        <begin position="276"/>
        <end position="295"/>
    </location>
</feature>